<reference evidence="2" key="1">
    <citation type="submission" date="2016-09" db="EMBL/GenBank/DDBJ databases">
        <authorList>
            <person name="Kajsik M."/>
        </authorList>
    </citation>
    <scope>NUCLEOTIDE SEQUENCE [LARGE SCALE GENOMIC DNA]</scope>
</reference>
<dbReference type="GeneID" id="65109409"/>
<dbReference type="RefSeq" id="YP_010091876.1">
    <property type="nucleotide sequence ID" value="NC_055726.1"/>
</dbReference>
<evidence type="ECO:0000313" key="2">
    <source>
        <dbReference type="Proteomes" id="UP000279601"/>
    </source>
</evidence>
<keyword evidence="2" id="KW-1185">Reference proteome</keyword>
<accession>A0A1D3RKW1</accession>
<dbReference type="Proteomes" id="UP000279601">
    <property type="component" value="Segment"/>
</dbReference>
<dbReference type="EMBL" id="LT614807">
    <property type="protein sequence ID" value="SCN45954.1"/>
    <property type="molecule type" value="Genomic_DNA"/>
</dbReference>
<protein>
    <submittedName>
        <fullName evidence="1">Uncharacterized protein</fullName>
    </submittedName>
</protein>
<proteinExistence type="predicted"/>
<evidence type="ECO:0000313" key="1">
    <source>
        <dbReference type="EMBL" id="SCN45954.1"/>
    </source>
</evidence>
<dbReference type="KEGG" id="vg:65109409"/>
<sequence>MNKISHIEAERKAWDEHTSIVDAITPVYHLVVWFSLSREEQDCSWKYFENTTFQKFVSAVNHPESLLTHCEIKASEETFCYFTVSSKRSVSDVMQGYQFLKGVADEFELKINYEKI</sequence>
<organism evidence="1 2">
    <name type="scientific">Cronobacter phage Pet-CM3-4</name>
    <dbReference type="NCBI Taxonomy" id="1892569"/>
    <lineage>
        <taxon>Viruses</taxon>
        <taxon>Duplodnaviria</taxon>
        <taxon>Heunggongvirae</taxon>
        <taxon>Uroviricota</taxon>
        <taxon>Caudoviricetes</taxon>
        <taxon>Pantevenvirales</taxon>
        <taxon>Straboviridae</taxon>
        <taxon>Tevenvirinae</taxon>
        <taxon>Karamvirus</taxon>
        <taxon>Karamvirus petcm34</taxon>
    </lineage>
</organism>
<name>A0A1D3RKW1_9CAUD</name>